<dbReference type="EMBL" id="LNYN01000042">
    <property type="protein sequence ID" value="KTD30743.1"/>
    <property type="molecule type" value="Genomic_DNA"/>
</dbReference>
<evidence type="ECO:0000313" key="2">
    <source>
        <dbReference type="EMBL" id="STX63433.1"/>
    </source>
</evidence>
<evidence type="ECO:0000313" key="4">
    <source>
        <dbReference type="Proteomes" id="UP000254040"/>
    </source>
</evidence>
<proteinExistence type="predicted"/>
<reference evidence="1 3" key="1">
    <citation type="submission" date="2015-11" db="EMBL/GenBank/DDBJ databases">
        <title>Genomic analysis of 38 Legionella species identifies large and diverse effector repertoires.</title>
        <authorList>
            <person name="Burstein D."/>
            <person name="Amaro F."/>
            <person name="Zusman T."/>
            <person name="Lifshitz Z."/>
            <person name="Cohen O."/>
            <person name="Gilbert J.A."/>
            <person name="Pupko T."/>
            <person name="Shuman H.A."/>
            <person name="Segal G."/>
        </authorList>
    </citation>
    <scope>NUCLEOTIDE SEQUENCE [LARGE SCALE GENOMIC DNA]</scope>
    <source>
        <strain evidence="1 3">ATCC 43877</strain>
    </source>
</reference>
<dbReference type="AlphaFoldDB" id="A0A378JXQ9"/>
<evidence type="ECO:0000313" key="3">
    <source>
        <dbReference type="Proteomes" id="UP000054985"/>
    </source>
</evidence>
<organism evidence="2 4">
    <name type="scientific">Legionella moravica</name>
    <dbReference type="NCBI Taxonomy" id="39962"/>
    <lineage>
        <taxon>Bacteria</taxon>
        <taxon>Pseudomonadati</taxon>
        <taxon>Pseudomonadota</taxon>
        <taxon>Gammaproteobacteria</taxon>
        <taxon>Legionellales</taxon>
        <taxon>Legionellaceae</taxon>
        <taxon>Legionella</taxon>
    </lineage>
</organism>
<dbReference type="EMBL" id="UGOG01000001">
    <property type="protein sequence ID" value="STX63433.1"/>
    <property type="molecule type" value="Genomic_DNA"/>
</dbReference>
<dbReference type="Gene3D" id="3.40.50.12580">
    <property type="match status" value="1"/>
</dbReference>
<evidence type="ECO:0000313" key="1">
    <source>
        <dbReference type="EMBL" id="KTD30743.1"/>
    </source>
</evidence>
<dbReference type="InterPro" id="IPR043148">
    <property type="entry name" value="TagF_C"/>
</dbReference>
<dbReference type="Proteomes" id="UP000054985">
    <property type="component" value="Unassembled WGS sequence"/>
</dbReference>
<gene>
    <name evidence="1" type="ORF">Lmor_2850</name>
    <name evidence="2" type="ORF">NCTC12239_02378</name>
</gene>
<reference evidence="2 4" key="2">
    <citation type="submission" date="2018-06" db="EMBL/GenBank/DDBJ databases">
        <authorList>
            <consortium name="Pathogen Informatics"/>
            <person name="Doyle S."/>
        </authorList>
    </citation>
    <scope>NUCLEOTIDE SEQUENCE [LARGE SCALE GENOMIC DNA]</scope>
    <source>
        <strain evidence="2 4">NCTC12239</strain>
    </source>
</reference>
<dbReference type="Proteomes" id="UP000254040">
    <property type="component" value="Unassembled WGS sequence"/>
</dbReference>
<dbReference type="RefSeq" id="WP_028385073.1">
    <property type="nucleotide sequence ID" value="NZ_CAAAJG010000008.1"/>
</dbReference>
<protein>
    <submittedName>
        <fullName evidence="2">Uncharacterized protein</fullName>
    </submittedName>
</protein>
<accession>A0A378JXQ9</accession>
<dbReference type="STRING" id="39962.Lmor_2850"/>
<name>A0A378JXQ9_9GAMM</name>
<sequence>MKQTQLIFIFGEKLPLTQIERCYNEEHINYIYICDSLFTREQMILKGFKTHYLFETTDLVWNQIVSTALRWLTNAPKVTLTNGIHLEDYFKFKDHSLWWFVYDALFEVSGGIFDSILYTIIYKNLLTANAPQQVIVMGNVQSVACSNLLRILEQTQYKTQILEHTDKQIVRHKFSQKYTHLLLKTLYWLDLLVVKKFFFAINSLFKTNSLTSRYKAFFCSHGKRSLVQFDSNKSLYITDNIYKEAEIKLRKINNKVKTISLCEPVLSKHTTFNKIKNWYYIAKGIYIPWYSNASYSSIGKLFFTKKLFKKQALSLIQDINVQSYFMIDEFNHLKSCENKILELLPGLLTSACIYLDIASRIVINQQIETLYTVESHSSLGRALALALNTNRGKLIGLQGGIITPFVVTNTGFYLAKLQAKKKNFPLLPNEFHIWGTYYGNLLINSYEYPGDLIKIKGNTNLLSDLSQTKNEWIQDCRVLLYIASSNIDVFPFIMTIDEELFTIIKLAETIPEDHILSIRLHPSHPFELFKTKLSSYKNIELHSAINRSLSQDLDSANIVITKASSVIFDALARNKALILVNFANTPDFTGIVIGKYWDLVAKNRNEFSQLISIYLKPHNTDLVNLEIKSKTLLSQFSSPS</sequence>
<keyword evidence="3" id="KW-1185">Reference proteome</keyword>